<evidence type="ECO:0000313" key="3">
    <source>
        <dbReference type="EMBL" id="KAE8546661.1"/>
    </source>
</evidence>
<accession>A0A833JS43</accession>
<feature type="domain" description="Pirin N-terminal" evidence="2">
    <location>
        <begin position="35"/>
        <end position="94"/>
    </location>
</feature>
<comment type="caution">
    <text evidence="3">The sequence shown here is derived from an EMBL/GenBank/DDBJ whole genome shotgun (WGS) entry which is preliminary data.</text>
</comment>
<dbReference type="InterPro" id="IPR014710">
    <property type="entry name" value="RmlC-like_jellyroll"/>
</dbReference>
<comment type="similarity">
    <text evidence="1">Belongs to the pirin family.</text>
</comment>
<organism evidence="3 4">
    <name type="scientific">Marinobacter nauticus</name>
    <name type="common">Marinobacter hydrocarbonoclasticus</name>
    <name type="synonym">Marinobacter aquaeolei</name>
    <dbReference type="NCBI Taxonomy" id="2743"/>
    <lineage>
        <taxon>Bacteria</taxon>
        <taxon>Pseudomonadati</taxon>
        <taxon>Pseudomonadota</taxon>
        <taxon>Gammaproteobacteria</taxon>
        <taxon>Pseudomonadales</taxon>
        <taxon>Marinobacteraceae</taxon>
        <taxon>Marinobacter</taxon>
    </lineage>
</organism>
<dbReference type="SUPFAM" id="SSF51182">
    <property type="entry name" value="RmlC-like cupins"/>
    <property type="match status" value="1"/>
</dbReference>
<dbReference type="AlphaFoldDB" id="A0A833JS43"/>
<evidence type="ECO:0000313" key="4">
    <source>
        <dbReference type="Proteomes" id="UP000469950"/>
    </source>
</evidence>
<proteinExistence type="inferred from homology"/>
<reference evidence="3 4" key="1">
    <citation type="submission" date="2019-10" db="EMBL/GenBank/DDBJ databases">
        <title>Draft genome sequence of Marinobacter hydrocarbonoclasticus NCT7M from the microbiome of the marine copepod.</title>
        <authorList>
            <person name="Nuttall R."/>
            <person name="Sharma G."/>
            <person name="Moisander P."/>
        </authorList>
    </citation>
    <scope>NUCLEOTIDE SEQUENCE [LARGE SCALE GENOMIC DNA]</scope>
    <source>
        <strain evidence="3 4">NCT7M</strain>
    </source>
</reference>
<dbReference type="InterPro" id="IPR003829">
    <property type="entry name" value="Pirin_N_dom"/>
</dbReference>
<protein>
    <submittedName>
        <fullName evidence="3">Pirin</fullName>
    </submittedName>
</protein>
<dbReference type="EMBL" id="WBMP01000003">
    <property type="protein sequence ID" value="KAE8546661.1"/>
    <property type="molecule type" value="Genomic_DNA"/>
</dbReference>
<sequence length="112" mass="12635">MSNLAPDTEMDFPITEECGAIVQLLQPRNRDLGGFSVRRVLPVIGRRMIGPWIFFDHMGPAHFAAGDGINVRPHPHIGIATVTYLFEGEILHRGNRFRCRVAGQDLCRYPIH</sequence>
<evidence type="ECO:0000259" key="2">
    <source>
        <dbReference type="Pfam" id="PF02678"/>
    </source>
</evidence>
<dbReference type="Gene3D" id="2.60.120.10">
    <property type="entry name" value="Jelly Rolls"/>
    <property type="match status" value="1"/>
</dbReference>
<dbReference type="Proteomes" id="UP000469950">
    <property type="component" value="Unassembled WGS sequence"/>
</dbReference>
<evidence type="ECO:0000256" key="1">
    <source>
        <dbReference type="RuleBase" id="RU003457"/>
    </source>
</evidence>
<dbReference type="RefSeq" id="WP_317616756.1">
    <property type="nucleotide sequence ID" value="NZ_VEWS01000005.1"/>
</dbReference>
<name>A0A833JS43_MARNT</name>
<gene>
    <name evidence="3" type="ORF">F6453_0902</name>
</gene>
<dbReference type="InterPro" id="IPR011051">
    <property type="entry name" value="RmlC_Cupin_sf"/>
</dbReference>
<dbReference type="Pfam" id="PF02678">
    <property type="entry name" value="Pirin"/>
    <property type="match status" value="1"/>
</dbReference>